<organism evidence="2 3">
    <name type="scientific">Paenibacillus cellulosilyticus</name>
    <dbReference type="NCBI Taxonomy" id="375489"/>
    <lineage>
        <taxon>Bacteria</taxon>
        <taxon>Bacillati</taxon>
        <taxon>Bacillota</taxon>
        <taxon>Bacilli</taxon>
        <taxon>Bacillales</taxon>
        <taxon>Paenibacillaceae</taxon>
        <taxon>Paenibacillus</taxon>
    </lineage>
</organism>
<protein>
    <submittedName>
        <fullName evidence="2">Uracil-DNA glycosylase family 4</fullName>
    </submittedName>
</protein>
<reference evidence="2 3" key="1">
    <citation type="submission" date="2018-05" db="EMBL/GenBank/DDBJ databases">
        <title>Genomic Encyclopedia of Type Strains, Phase III (KMG-III): the genomes of soil and plant-associated and newly described type strains.</title>
        <authorList>
            <person name="Whitman W."/>
        </authorList>
    </citation>
    <scope>NUCLEOTIDE SEQUENCE [LARGE SCALE GENOMIC DNA]</scope>
    <source>
        <strain evidence="2 3">CECT 5696</strain>
    </source>
</reference>
<evidence type="ECO:0000313" key="3">
    <source>
        <dbReference type="Proteomes" id="UP000246635"/>
    </source>
</evidence>
<dbReference type="InterPro" id="IPR047124">
    <property type="entry name" value="HI_0220.2"/>
</dbReference>
<gene>
    <name evidence="2" type="ORF">DFQ01_106186</name>
</gene>
<dbReference type="Gene3D" id="3.40.470.10">
    <property type="entry name" value="Uracil-DNA glycosylase-like domain"/>
    <property type="match status" value="1"/>
</dbReference>
<dbReference type="InterPro" id="IPR005122">
    <property type="entry name" value="Uracil-DNA_glycosylase-like"/>
</dbReference>
<accession>A0A2V2YUQ4</accession>
<evidence type="ECO:0000259" key="1">
    <source>
        <dbReference type="SMART" id="SM00986"/>
    </source>
</evidence>
<comment type="caution">
    <text evidence="2">The sequence shown here is derived from an EMBL/GenBank/DDBJ whole genome shotgun (WGS) entry which is preliminary data.</text>
</comment>
<feature type="domain" description="Uracil-DNA glycosylase-like" evidence="1">
    <location>
        <begin position="27"/>
        <end position="183"/>
    </location>
</feature>
<dbReference type="OrthoDB" id="9789139at2"/>
<dbReference type="CDD" id="cd10033">
    <property type="entry name" value="UDG_like"/>
    <property type="match status" value="1"/>
</dbReference>
<dbReference type="SUPFAM" id="SSF52141">
    <property type="entry name" value="Uracil-DNA glycosylase-like"/>
    <property type="match status" value="1"/>
</dbReference>
<dbReference type="SMART" id="SM00987">
    <property type="entry name" value="UreE_C"/>
    <property type="match status" value="1"/>
</dbReference>
<dbReference type="PANTHER" id="PTHR42160:SF1">
    <property type="entry name" value="URACIL-DNA GLYCOSYLASE SUPERFAMILY PROTEIN"/>
    <property type="match status" value="1"/>
</dbReference>
<keyword evidence="3" id="KW-1185">Reference proteome</keyword>
<dbReference type="PANTHER" id="PTHR42160">
    <property type="entry name" value="URACIL-DNA GLYCOSYLASE SUPERFAMILY PROTEIN"/>
    <property type="match status" value="1"/>
</dbReference>
<sequence length="194" mass="22180">MEFEKFRESVLACQDCAGRFGHKPIPIFHGTPHSKIMQISQAPSSNVHLTRRPFNDPSGDKLKYQWYQITDEIFYNEDNFYITSIAKCFPGKNGKGGDKPPPVSCAKKWLAQDMSMVDNKLFSIVGAKAANYLFPGENFVDLVFKNNTLNNKPAVVMPHPSPLNVRWFKEHPQFEAQRMPEIREMVWSTLGITK</sequence>
<dbReference type="SMART" id="SM00986">
    <property type="entry name" value="UDG"/>
    <property type="match status" value="1"/>
</dbReference>
<name>A0A2V2YUQ4_9BACL</name>
<dbReference type="EMBL" id="QGTQ01000006">
    <property type="protein sequence ID" value="PWW04901.1"/>
    <property type="molecule type" value="Genomic_DNA"/>
</dbReference>
<dbReference type="Proteomes" id="UP000246635">
    <property type="component" value="Unassembled WGS sequence"/>
</dbReference>
<dbReference type="Pfam" id="PF03167">
    <property type="entry name" value="UDG"/>
    <property type="match status" value="1"/>
</dbReference>
<dbReference type="RefSeq" id="WP_110044000.1">
    <property type="nucleotide sequence ID" value="NZ_CP054612.1"/>
</dbReference>
<evidence type="ECO:0000313" key="2">
    <source>
        <dbReference type="EMBL" id="PWW04901.1"/>
    </source>
</evidence>
<proteinExistence type="predicted"/>
<dbReference type="AlphaFoldDB" id="A0A2V2YUQ4"/>
<dbReference type="InterPro" id="IPR036895">
    <property type="entry name" value="Uracil-DNA_glycosylase-like_sf"/>
</dbReference>